<dbReference type="InterPro" id="IPR001853">
    <property type="entry name" value="DSBA-like_thioredoxin_dom"/>
</dbReference>
<gene>
    <name evidence="2" type="ORF">LRS13_21715</name>
</gene>
<name>A0ABY5PPF3_9ACTN</name>
<accession>A0ABY5PPF3</accession>
<dbReference type="EMBL" id="CP088295">
    <property type="protein sequence ID" value="UUY06355.1"/>
    <property type="molecule type" value="Genomic_DNA"/>
</dbReference>
<dbReference type="Pfam" id="PF01323">
    <property type="entry name" value="DSBA"/>
    <property type="match status" value="1"/>
</dbReference>
<dbReference type="Gene3D" id="3.40.30.10">
    <property type="entry name" value="Glutaredoxin"/>
    <property type="match status" value="1"/>
</dbReference>
<sequence>MPWEDAATAISDPARRDEVRAATDEAVALGVTGVPTVAVSGQLFWGDDRLEDVAAVLAASG</sequence>
<dbReference type="RefSeq" id="WP_353866836.1">
    <property type="nucleotide sequence ID" value="NZ_CP088295.1"/>
</dbReference>
<dbReference type="Proteomes" id="UP001058860">
    <property type="component" value="Chromosome"/>
</dbReference>
<feature type="domain" description="DSBA-like thioredoxin" evidence="1">
    <location>
        <begin position="4"/>
        <end position="57"/>
    </location>
</feature>
<proteinExistence type="predicted"/>
<dbReference type="SUPFAM" id="SSF52833">
    <property type="entry name" value="Thioredoxin-like"/>
    <property type="match status" value="1"/>
</dbReference>
<evidence type="ECO:0000313" key="3">
    <source>
        <dbReference type="Proteomes" id="UP001058860"/>
    </source>
</evidence>
<reference evidence="3" key="1">
    <citation type="submission" date="2021-11" db="EMBL/GenBank/DDBJ databases">
        <title>Cultivation dependent microbiological survey of springs from the worlds oldest radium mine currently devoted to the extraction of radon-saturated water.</title>
        <authorList>
            <person name="Kapinusova G."/>
            <person name="Smrhova T."/>
            <person name="Strejcek M."/>
            <person name="Suman J."/>
            <person name="Jani K."/>
            <person name="Pajer P."/>
            <person name="Uhlik O."/>
        </authorList>
    </citation>
    <scope>NUCLEOTIDE SEQUENCE [LARGE SCALE GENOMIC DNA]</scope>
    <source>
        <strain evidence="3">J379</strain>
    </source>
</reference>
<protein>
    <submittedName>
        <fullName evidence="2">DsbA family protein</fullName>
    </submittedName>
</protein>
<evidence type="ECO:0000313" key="2">
    <source>
        <dbReference type="EMBL" id="UUY06355.1"/>
    </source>
</evidence>
<evidence type="ECO:0000259" key="1">
    <source>
        <dbReference type="Pfam" id="PF01323"/>
    </source>
</evidence>
<organism evidence="2 3">
    <name type="scientific">Svornostia abyssi</name>
    <dbReference type="NCBI Taxonomy" id="2898438"/>
    <lineage>
        <taxon>Bacteria</taxon>
        <taxon>Bacillati</taxon>
        <taxon>Actinomycetota</taxon>
        <taxon>Thermoleophilia</taxon>
        <taxon>Solirubrobacterales</taxon>
        <taxon>Baekduiaceae</taxon>
        <taxon>Svornostia</taxon>
    </lineage>
</organism>
<keyword evidence="3" id="KW-1185">Reference proteome</keyword>
<dbReference type="InterPro" id="IPR036249">
    <property type="entry name" value="Thioredoxin-like_sf"/>
</dbReference>